<dbReference type="GO" id="GO:0005667">
    <property type="term" value="C:transcription regulator complex"/>
    <property type="evidence" value="ECO:0007669"/>
    <property type="project" value="TreeGrafter"/>
</dbReference>
<gene>
    <name evidence="4" type="ORF">GPM918_LOCUS11968</name>
    <name evidence="5" type="ORF">SRO942_LOCUS11969</name>
</gene>
<dbReference type="SUPFAM" id="SSF63763">
    <property type="entry name" value="SAND domain-like"/>
    <property type="match status" value="1"/>
</dbReference>
<evidence type="ECO:0000256" key="1">
    <source>
        <dbReference type="ARBA" id="ARBA00009513"/>
    </source>
</evidence>
<dbReference type="GO" id="GO:0000981">
    <property type="term" value="F:DNA-binding transcription factor activity, RNA polymerase II-specific"/>
    <property type="evidence" value="ECO:0007669"/>
    <property type="project" value="TreeGrafter"/>
</dbReference>
<dbReference type="InterPro" id="IPR010919">
    <property type="entry name" value="SAND-like_dom_sf"/>
</dbReference>
<dbReference type="SUPFAM" id="SSF46955">
    <property type="entry name" value="Putative DNA-binding domain"/>
    <property type="match status" value="1"/>
</dbReference>
<dbReference type="GO" id="GO:0000122">
    <property type="term" value="P:negative regulation of transcription by RNA polymerase II"/>
    <property type="evidence" value="ECO:0007669"/>
    <property type="project" value="TreeGrafter"/>
</dbReference>
<comment type="similarity">
    <text evidence="1">Belongs to the SKI family.</text>
</comment>
<dbReference type="SMART" id="SM01046">
    <property type="entry name" value="c-SKI_SMAD_bind"/>
    <property type="match status" value="1"/>
</dbReference>
<dbReference type="Pfam" id="PF02437">
    <property type="entry name" value="Ski_Sno_DHD"/>
    <property type="match status" value="1"/>
</dbReference>
<reference evidence="4" key="1">
    <citation type="submission" date="2021-02" db="EMBL/GenBank/DDBJ databases">
        <authorList>
            <person name="Nowell W R."/>
        </authorList>
    </citation>
    <scope>NUCLEOTIDE SEQUENCE</scope>
</reference>
<dbReference type="OrthoDB" id="3938623at2759"/>
<dbReference type="InterPro" id="IPR014890">
    <property type="entry name" value="c-SKI_SMAD4-bd_dom"/>
</dbReference>
<dbReference type="PANTHER" id="PTHR10005">
    <property type="entry name" value="SKI ONCOGENE-RELATED"/>
    <property type="match status" value="1"/>
</dbReference>
<dbReference type="EMBL" id="CAJOBC010002563">
    <property type="protein sequence ID" value="CAF3739336.1"/>
    <property type="molecule type" value="Genomic_DNA"/>
</dbReference>
<dbReference type="AlphaFoldDB" id="A0A814EFP2"/>
<dbReference type="Proteomes" id="UP000663829">
    <property type="component" value="Unassembled WGS sequence"/>
</dbReference>
<evidence type="ECO:0000256" key="2">
    <source>
        <dbReference type="SAM" id="MobiDB-lite"/>
    </source>
</evidence>
<dbReference type="GO" id="GO:0000978">
    <property type="term" value="F:RNA polymerase II cis-regulatory region sequence-specific DNA binding"/>
    <property type="evidence" value="ECO:0007669"/>
    <property type="project" value="TreeGrafter"/>
</dbReference>
<protein>
    <recommendedName>
        <fullName evidence="3">c-SKI SMAD4-binding domain-containing protein</fullName>
    </recommendedName>
</protein>
<dbReference type="InterPro" id="IPR023216">
    <property type="entry name" value="Tscrpt_reg_SKI_SnoN"/>
</dbReference>
<comment type="caution">
    <text evidence="4">The sequence shown here is derived from an EMBL/GenBank/DDBJ whole genome shotgun (WGS) entry which is preliminary data.</text>
</comment>
<dbReference type="InterPro" id="IPR003380">
    <property type="entry name" value="SKI/SNO/DAC"/>
</dbReference>
<feature type="compositionally biased region" description="Basic and acidic residues" evidence="2">
    <location>
        <begin position="248"/>
        <end position="258"/>
    </location>
</feature>
<dbReference type="GO" id="GO:0046332">
    <property type="term" value="F:SMAD binding"/>
    <property type="evidence" value="ECO:0007669"/>
    <property type="project" value="InterPro"/>
</dbReference>
<dbReference type="Pfam" id="PF08782">
    <property type="entry name" value="c-SKI_SMAD_bind"/>
    <property type="match status" value="1"/>
</dbReference>
<evidence type="ECO:0000313" key="5">
    <source>
        <dbReference type="EMBL" id="CAF3739336.1"/>
    </source>
</evidence>
<organism evidence="4 6">
    <name type="scientific">Didymodactylos carnosus</name>
    <dbReference type="NCBI Taxonomy" id="1234261"/>
    <lineage>
        <taxon>Eukaryota</taxon>
        <taxon>Metazoa</taxon>
        <taxon>Spiralia</taxon>
        <taxon>Gnathifera</taxon>
        <taxon>Rotifera</taxon>
        <taxon>Eurotatoria</taxon>
        <taxon>Bdelloidea</taxon>
        <taxon>Philodinida</taxon>
        <taxon>Philodinidae</taxon>
        <taxon>Didymodactylos</taxon>
    </lineage>
</organism>
<sequence length="438" mass="50255">MSDIIENDLTVSPMSSDFLQSSRHDNSHVGTVVIHGVPIISLINDGKERLCLAQISNDLLKSYNYNEIHNRRVALGITCIQCTPVQLELLRRAGAMPSSSRRCGMITRREAERLVNSFLEKTKQLSLPDNFVFEVYHQCGWGNRGLFIPIRYNSSRAKCIRCSFCDSFLSPNKFIFHSHRLPNLTYIQPDSPNFNAWRRHLKLHNPSNSEELHDAWEDVKAMFNGGNRKRTLSSTTITTHGNRSHQTNSDDTKMSKTENEEEPIVSPKRLSTKLLTKEKRIHNELVVSSTTADDYSEKRLELPSTHSISSSPEMSFYLASSRIHLNPFHQLYSQPFENYTSNSSLHSHDLQHWWKLFKTPLFTTALRPLPHRSNFHLPLPTKSFYEDLQLPTTQIGGSLNSAFKSLLDLKQPAKVSPTGEDCKIIKQQQHDYFRAYNQ</sequence>
<accession>A0A814EFP2</accession>
<evidence type="ECO:0000313" key="6">
    <source>
        <dbReference type="Proteomes" id="UP000663829"/>
    </source>
</evidence>
<dbReference type="GO" id="GO:0005737">
    <property type="term" value="C:cytoplasm"/>
    <property type="evidence" value="ECO:0007669"/>
    <property type="project" value="TreeGrafter"/>
</dbReference>
<feature type="region of interest" description="Disordered" evidence="2">
    <location>
        <begin position="227"/>
        <end position="267"/>
    </location>
</feature>
<dbReference type="CDD" id="cd21080">
    <property type="entry name" value="DHD_Skor"/>
    <property type="match status" value="1"/>
</dbReference>
<dbReference type="GO" id="GO:0030514">
    <property type="term" value="P:negative regulation of BMP signaling pathway"/>
    <property type="evidence" value="ECO:0007669"/>
    <property type="project" value="TreeGrafter"/>
</dbReference>
<feature type="domain" description="c-SKI SMAD4-binding" evidence="3">
    <location>
        <begin position="132"/>
        <end position="224"/>
    </location>
</feature>
<dbReference type="Gene3D" id="3.10.260.20">
    <property type="entry name" value="Ski"/>
    <property type="match status" value="1"/>
</dbReference>
<feature type="compositionally biased region" description="Polar residues" evidence="2">
    <location>
        <begin position="232"/>
        <end position="247"/>
    </location>
</feature>
<dbReference type="InterPro" id="IPR009061">
    <property type="entry name" value="DNA-bd_dom_put_sf"/>
</dbReference>
<proteinExistence type="inferred from homology"/>
<name>A0A814EFP2_9BILA</name>
<evidence type="ECO:0000259" key="3">
    <source>
        <dbReference type="SMART" id="SM01046"/>
    </source>
</evidence>
<evidence type="ECO:0000313" key="4">
    <source>
        <dbReference type="EMBL" id="CAF0965753.1"/>
    </source>
</evidence>
<dbReference type="Gene3D" id="3.10.390.10">
    <property type="entry name" value="SAND domain-like"/>
    <property type="match status" value="1"/>
</dbReference>
<dbReference type="EMBL" id="CAJNOQ010002563">
    <property type="protein sequence ID" value="CAF0965753.1"/>
    <property type="molecule type" value="Genomic_DNA"/>
</dbReference>
<dbReference type="GO" id="GO:0005634">
    <property type="term" value="C:nucleus"/>
    <property type="evidence" value="ECO:0007669"/>
    <property type="project" value="TreeGrafter"/>
</dbReference>
<dbReference type="Proteomes" id="UP000681722">
    <property type="component" value="Unassembled WGS sequence"/>
</dbReference>
<keyword evidence="6" id="KW-1185">Reference proteome</keyword>
<dbReference type="PANTHER" id="PTHR10005:SF26">
    <property type="entry name" value="CORL"/>
    <property type="match status" value="1"/>
</dbReference>
<dbReference type="InterPro" id="IPR037000">
    <property type="entry name" value="Ski_DNA-bd_sf"/>
</dbReference>